<dbReference type="InterPro" id="IPR008920">
    <property type="entry name" value="TF_FadR/GntR_C"/>
</dbReference>
<name>A0A2T7UVP5_9RHOB</name>
<dbReference type="InterPro" id="IPR036390">
    <property type="entry name" value="WH_DNA-bd_sf"/>
</dbReference>
<dbReference type="PANTHER" id="PTHR43537">
    <property type="entry name" value="TRANSCRIPTIONAL REGULATOR, GNTR FAMILY"/>
    <property type="match status" value="1"/>
</dbReference>
<dbReference type="OrthoDB" id="7846328at2"/>
<dbReference type="Pfam" id="PF00392">
    <property type="entry name" value="GntR"/>
    <property type="match status" value="1"/>
</dbReference>
<dbReference type="PANTHER" id="PTHR43537:SF24">
    <property type="entry name" value="GLUCONATE OPERON TRANSCRIPTIONAL REPRESSOR"/>
    <property type="match status" value="1"/>
</dbReference>
<evidence type="ECO:0000313" key="6">
    <source>
        <dbReference type="Proteomes" id="UP000244810"/>
    </source>
</evidence>
<gene>
    <name evidence="5" type="ORF">DDE23_00125</name>
</gene>
<keyword evidence="1" id="KW-0805">Transcription regulation</keyword>
<dbReference type="Gene3D" id="1.10.10.10">
    <property type="entry name" value="Winged helix-like DNA-binding domain superfamily/Winged helix DNA-binding domain"/>
    <property type="match status" value="1"/>
</dbReference>
<protein>
    <submittedName>
        <fullName evidence="5">GntR family transcriptional regulator</fullName>
    </submittedName>
</protein>
<organism evidence="5 6">
    <name type="scientific">Pararhodobacter aggregans</name>
    <dbReference type="NCBI Taxonomy" id="404875"/>
    <lineage>
        <taxon>Bacteria</taxon>
        <taxon>Pseudomonadati</taxon>
        <taxon>Pseudomonadota</taxon>
        <taxon>Alphaproteobacteria</taxon>
        <taxon>Rhodobacterales</taxon>
        <taxon>Paracoccaceae</taxon>
        <taxon>Pararhodobacter</taxon>
    </lineage>
</organism>
<proteinExistence type="predicted"/>
<keyword evidence="6" id="KW-1185">Reference proteome</keyword>
<dbReference type="SMART" id="SM00895">
    <property type="entry name" value="FCD"/>
    <property type="match status" value="1"/>
</dbReference>
<feature type="domain" description="HTH gntR-type" evidence="4">
    <location>
        <begin position="4"/>
        <end position="71"/>
    </location>
</feature>
<dbReference type="SMART" id="SM00345">
    <property type="entry name" value="HTH_GNTR"/>
    <property type="match status" value="1"/>
</dbReference>
<reference evidence="5 6" key="1">
    <citation type="journal article" date="2011" name="Syst. Appl. Microbiol.">
        <title>Defluviimonas denitrificans gen. nov., sp. nov., and Pararhodobacter aggregans gen. nov., sp. nov., non-phototrophic Rhodobacteraceae from the biofilter of a marine aquaculture.</title>
        <authorList>
            <person name="Foesel B.U."/>
            <person name="Drake H.L."/>
            <person name="Schramm A."/>
        </authorList>
    </citation>
    <scope>NUCLEOTIDE SEQUENCE [LARGE SCALE GENOMIC DNA]</scope>
    <source>
        <strain evidence="5 6">D1-19</strain>
    </source>
</reference>
<evidence type="ECO:0000259" key="4">
    <source>
        <dbReference type="PROSITE" id="PS50949"/>
    </source>
</evidence>
<comment type="caution">
    <text evidence="5">The sequence shown here is derived from an EMBL/GenBank/DDBJ whole genome shotgun (WGS) entry which is preliminary data.</text>
</comment>
<dbReference type="Pfam" id="PF07729">
    <property type="entry name" value="FCD"/>
    <property type="match status" value="1"/>
</dbReference>
<dbReference type="InterPro" id="IPR036388">
    <property type="entry name" value="WH-like_DNA-bd_sf"/>
</dbReference>
<dbReference type="EMBL" id="QDDR01000001">
    <property type="protein sequence ID" value="PVE48850.1"/>
    <property type="molecule type" value="Genomic_DNA"/>
</dbReference>
<dbReference type="GO" id="GO:0003700">
    <property type="term" value="F:DNA-binding transcription factor activity"/>
    <property type="evidence" value="ECO:0007669"/>
    <property type="project" value="InterPro"/>
</dbReference>
<dbReference type="InterPro" id="IPR000524">
    <property type="entry name" value="Tscrpt_reg_HTH_GntR"/>
</dbReference>
<evidence type="ECO:0000256" key="3">
    <source>
        <dbReference type="ARBA" id="ARBA00023163"/>
    </source>
</evidence>
<keyword evidence="2" id="KW-0238">DNA-binding</keyword>
<sequence length="211" mass="22186">MSEPSGPEALVRDVLQGLAEGRFVPGQRLVEPDLMARYSLGRSTVREGLGRLAAAGIVAQTPHRGAQIRLLTRRAALDVLRVTEQLLGLAARQAAEAVAAGAPAAPLVEAAGEYDAADATERPRARARYYRALTQLAGNAEIERLLPLLQVHLIRAQLRLSRPPEGGTRAALVRAVSAGDPVAAEAAARRHIAALIALLPAVPDSAFGPQS</sequence>
<dbReference type="Gene3D" id="1.20.120.530">
    <property type="entry name" value="GntR ligand-binding domain-like"/>
    <property type="match status" value="1"/>
</dbReference>
<dbReference type="InterPro" id="IPR011711">
    <property type="entry name" value="GntR_C"/>
</dbReference>
<evidence type="ECO:0000256" key="1">
    <source>
        <dbReference type="ARBA" id="ARBA00023015"/>
    </source>
</evidence>
<evidence type="ECO:0000313" key="5">
    <source>
        <dbReference type="EMBL" id="PVE48850.1"/>
    </source>
</evidence>
<dbReference type="AlphaFoldDB" id="A0A2T7UVP5"/>
<keyword evidence="3" id="KW-0804">Transcription</keyword>
<dbReference type="Proteomes" id="UP000244810">
    <property type="component" value="Unassembled WGS sequence"/>
</dbReference>
<dbReference type="PROSITE" id="PS50949">
    <property type="entry name" value="HTH_GNTR"/>
    <property type="match status" value="1"/>
</dbReference>
<dbReference type="SUPFAM" id="SSF48008">
    <property type="entry name" value="GntR ligand-binding domain-like"/>
    <property type="match status" value="1"/>
</dbReference>
<accession>A0A2T7UVP5</accession>
<dbReference type="RefSeq" id="WP_107754518.1">
    <property type="nucleotide sequence ID" value="NZ_QBKF01000014.1"/>
</dbReference>
<dbReference type="GO" id="GO:0003677">
    <property type="term" value="F:DNA binding"/>
    <property type="evidence" value="ECO:0007669"/>
    <property type="project" value="UniProtKB-KW"/>
</dbReference>
<evidence type="ECO:0000256" key="2">
    <source>
        <dbReference type="ARBA" id="ARBA00023125"/>
    </source>
</evidence>
<dbReference type="SUPFAM" id="SSF46785">
    <property type="entry name" value="Winged helix' DNA-binding domain"/>
    <property type="match status" value="1"/>
</dbReference>